<dbReference type="EC" id="3.5.1.98" evidence="1 6"/>
<keyword evidence="13" id="KW-1185">Reference proteome</keyword>
<evidence type="ECO:0000256" key="1">
    <source>
        <dbReference type="ARBA" id="ARBA00012111"/>
    </source>
</evidence>
<feature type="compositionally biased region" description="Basic and acidic residues" evidence="10">
    <location>
        <begin position="483"/>
        <end position="500"/>
    </location>
</feature>
<feature type="active site" description="Proton acceptor" evidence="7">
    <location>
        <position position="165"/>
    </location>
</feature>
<dbReference type="PIRSF" id="PIRSF037913">
    <property type="entry name" value="His_deacetylse_1"/>
    <property type="match status" value="1"/>
</dbReference>
<dbReference type="InterPro" id="IPR037138">
    <property type="entry name" value="His_deacetylse_dom_sf"/>
</dbReference>
<evidence type="ECO:0000256" key="8">
    <source>
        <dbReference type="PIRSR" id="PIRSR037913-2"/>
    </source>
</evidence>
<evidence type="ECO:0000256" key="7">
    <source>
        <dbReference type="PIRSR" id="PIRSR037913-1"/>
    </source>
</evidence>
<evidence type="ECO:0000313" key="12">
    <source>
        <dbReference type="EnsemblMetazoa" id="CJA11185.1"/>
    </source>
</evidence>
<dbReference type="Proteomes" id="UP000005237">
    <property type="component" value="Unassembled WGS sequence"/>
</dbReference>
<dbReference type="PANTHER" id="PTHR10625">
    <property type="entry name" value="HISTONE DEACETYLASE HDAC1-RELATED"/>
    <property type="match status" value="1"/>
</dbReference>
<dbReference type="InterPro" id="IPR023801">
    <property type="entry name" value="His_deacetylse_dom"/>
</dbReference>
<evidence type="ECO:0000256" key="2">
    <source>
        <dbReference type="ARBA" id="ARBA00022491"/>
    </source>
</evidence>
<accession>A0A8R1DUK9</accession>
<dbReference type="InterPro" id="IPR000286">
    <property type="entry name" value="HDACs"/>
</dbReference>
<dbReference type="FunFam" id="3.40.800.20:FF:000024">
    <property type="entry name" value="Histone deacetylase 3"/>
    <property type="match status" value="1"/>
</dbReference>
<keyword evidence="3 6" id="KW-0378">Hydrolase</keyword>
<evidence type="ECO:0000256" key="3">
    <source>
        <dbReference type="ARBA" id="ARBA00022801"/>
    </source>
</evidence>
<feature type="region of interest" description="Disordered" evidence="10">
    <location>
        <begin position="454"/>
        <end position="508"/>
    </location>
</feature>
<feature type="binding site" evidence="9">
    <location>
        <position position="288"/>
    </location>
    <ligand>
        <name>a divalent metal cation</name>
        <dbReference type="ChEBI" id="CHEBI:60240"/>
    </ligand>
</feature>
<sequence length="508" mass="57475">MFTDKEREIKPVSLFDNNDEPIEPDGADVKKRNVAYYFHKDVGHFHYGQLHPMKPQRLVVCNDLVVSYEMPKYMHVVQSPKLESKDISVFHSQDYVNFLENVTPKIAMSYSDEVLRKFNIGEDCPIFPGIWDYCTLYAGGSVEGARRLNHKINDIVINWPGGLHHAKKSEASGFCYVNDIVLGILELLKYHKRVLYIDIDIHHGDGVQEAFNNSDRVMTVSFHRFGSFFPGTGSIMDKGSGPGRYFSINVPLLQAIRDEPYINLFESIISSVNENFDPEAIVLQCGSDSLCEDRLGQFALSFNAHARAVKYVKSLGKPLMVLGGGGYTLRNVARCWALETGVILGLRMSDEIPGTSLYSNYFTPRLLRPNLVTKMNDANSSSYLASVEQETLQCLRMIRGAPSVQMQNIIGVRLDEIELIEANERRSQSNIDTEVSEAASKMEEECYLEKPGECEQVVPPGQDPRRIGQYWGYNGKNLAPPRSRSDVVEEEKYRELERRKQLNLPGVP</sequence>
<keyword evidence="4 6" id="KW-0156">Chromatin regulator</keyword>
<dbReference type="PRINTS" id="PR01270">
    <property type="entry name" value="HDASUPER"/>
</dbReference>
<keyword evidence="6" id="KW-0804">Transcription</keyword>
<dbReference type="Gene3D" id="3.40.800.20">
    <property type="entry name" value="Histone deacetylase domain"/>
    <property type="match status" value="1"/>
</dbReference>
<keyword evidence="6" id="KW-0539">Nucleus</keyword>
<feature type="binding site" evidence="8">
    <location>
        <position position="173"/>
    </location>
    <ligand>
        <name>substrate</name>
    </ligand>
</feature>
<dbReference type="PANTHER" id="PTHR10625:SF27">
    <property type="entry name" value="HISTONE DEACETYLASE 2-RELATED"/>
    <property type="match status" value="1"/>
</dbReference>
<dbReference type="PRINTS" id="PR01271">
    <property type="entry name" value="HISDACETLASE"/>
</dbReference>
<feature type="binding site" evidence="9">
    <location>
        <position position="200"/>
    </location>
    <ligand>
        <name>a divalent metal cation</name>
        <dbReference type="ChEBI" id="CHEBI:60240"/>
    </ligand>
</feature>
<evidence type="ECO:0000259" key="11">
    <source>
        <dbReference type="Pfam" id="PF00850"/>
    </source>
</evidence>
<dbReference type="AlphaFoldDB" id="A0A8R1DUK9"/>
<dbReference type="SUPFAM" id="SSF52768">
    <property type="entry name" value="Arginase/deacetylase"/>
    <property type="match status" value="1"/>
</dbReference>
<evidence type="ECO:0000256" key="4">
    <source>
        <dbReference type="ARBA" id="ARBA00022853"/>
    </source>
</evidence>
<dbReference type="EnsemblMetazoa" id="CJA11185.1">
    <property type="protein sequence ID" value="CJA11185.1"/>
    <property type="gene ID" value="WBGene00130389"/>
</dbReference>
<dbReference type="InterPro" id="IPR003084">
    <property type="entry name" value="HDAC_I/II"/>
</dbReference>
<dbReference type="GO" id="GO:0031507">
    <property type="term" value="P:heterochromatin formation"/>
    <property type="evidence" value="ECO:0007669"/>
    <property type="project" value="TreeGrafter"/>
</dbReference>
<keyword evidence="9" id="KW-0479">Metal-binding</keyword>
<proteinExistence type="inferred from homology"/>
<feature type="binding site" evidence="8">
    <location>
        <position position="123"/>
    </location>
    <ligand>
        <name>substrate</name>
    </ligand>
</feature>
<evidence type="ECO:0000256" key="6">
    <source>
        <dbReference type="PIRNR" id="PIRNR037913"/>
    </source>
</evidence>
<dbReference type="InterPro" id="IPR023696">
    <property type="entry name" value="Ureohydrolase_dom_sf"/>
</dbReference>
<dbReference type="GO" id="GO:0046872">
    <property type="term" value="F:metal ion binding"/>
    <property type="evidence" value="ECO:0007669"/>
    <property type="project" value="UniProtKB-KW"/>
</dbReference>
<dbReference type="GO" id="GO:0016581">
    <property type="term" value="C:NuRD complex"/>
    <property type="evidence" value="ECO:0007669"/>
    <property type="project" value="TreeGrafter"/>
</dbReference>
<comment type="similarity">
    <text evidence="6">Belongs to the histone deacetylase family. HD Type 1 subfamily.</text>
</comment>
<comment type="subcellular location">
    <subcellularLocation>
        <location evidence="6">Nucleus</location>
    </subcellularLocation>
</comment>
<feature type="domain" description="Histone deacetylase" evidence="11">
    <location>
        <begin position="51"/>
        <end position="340"/>
    </location>
</feature>
<organism evidence="12 13">
    <name type="scientific">Caenorhabditis japonica</name>
    <dbReference type="NCBI Taxonomy" id="281687"/>
    <lineage>
        <taxon>Eukaryota</taxon>
        <taxon>Metazoa</taxon>
        <taxon>Ecdysozoa</taxon>
        <taxon>Nematoda</taxon>
        <taxon>Chromadorea</taxon>
        <taxon>Rhabditida</taxon>
        <taxon>Rhabditina</taxon>
        <taxon>Rhabditomorpha</taxon>
        <taxon>Rhabditoidea</taxon>
        <taxon>Rhabditidae</taxon>
        <taxon>Peloderinae</taxon>
        <taxon>Caenorhabditis</taxon>
    </lineage>
</organism>
<dbReference type="OMA" id="GWLRAFH"/>
<reference evidence="12" key="2">
    <citation type="submission" date="2022-06" db="UniProtKB">
        <authorList>
            <consortium name="EnsemblMetazoa"/>
        </authorList>
    </citation>
    <scope>IDENTIFICATION</scope>
    <source>
        <strain evidence="12">DF5081</strain>
    </source>
</reference>
<keyword evidence="6" id="KW-0805">Transcription regulation</keyword>
<protein>
    <recommendedName>
        <fullName evidence="1 6">Histone deacetylase</fullName>
        <ecNumber evidence="1 6">3.5.1.98</ecNumber>
    </recommendedName>
</protein>
<feature type="binding site" evidence="8">
    <location>
        <position position="327"/>
    </location>
    <ligand>
        <name>substrate</name>
    </ligand>
</feature>
<evidence type="ECO:0000256" key="9">
    <source>
        <dbReference type="PIRSR" id="PIRSR037913-3"/>
    </source>
</evidence>
<evidence type="ECO:0000313" key="13">
    <source>
        <dbReference type="Proteomes" id="UP000005237"/>
    </source>
</evidence>
<dbReference type="EnsemblMetazoa" id="CJA11185.2">
    <property type="protein sequence ID" value="CJA11185.2"/>
    <property type="gene ID" value="WBGene00130389"/>
</dbReference>
<evidence type="ECO:0000256" key="5">
    <source>
        <dbReference type="ARBA" id="ARBA00048287"/>
    </source>
</evidence>
<keyword evidence="2" id="KW-0678">Repressor</keyword>
<reference evidence="13" key="1">
    <citation type="submission" date="2010-08" db="EMBL/GenBank/DDBJ databases">
        <authorList>
            <consortium name="Caenorhabditis japonica Sequencing Consortium"/>
            <person name="Wilson R.K."/>
        </authorList>
    </citation>
    <scope>NUCLEOTIDE SEQUENCE [LARGE SCALE GENOMIC DNA]</scope>
    <source>
        <strain evidence="13">DF5081</strain>
    </source>
</reference>
<comment type="catalytic activity">
    <reaction evidence="5 6">
        <text>N(6)-acetyl-L-lysyl-[histone] + H2O = L-lysyl-[histone] + acetate</text>
        <dbReference type="Rhea" id="RHEA:58196"/>
        <dbReference type="Rhea" id="RHEA-COMP:9845"/>
        <dbReference type="Rhea" id="RHEA-COMP:11338"/>
        <dbReference type="ChEBI" id="CHEBI:15377"/>
        <dbReference type="ChEBI" id="CHEBI:29969"/>
        <dbReference type="ChEBI" id="CHEBI:30089"/>
        <dbReference type="ChEBI" id="CHEBI:61930"/>
        <dbReference type="EC" id="3.5.1.98"/>
    </reaction>
</comment>
<feature type="binding site" evidence="9">
    <location>
        <position position="202"/>
    </location>
    <ligand>
        <name>a divalent metal cation</name>
        <dbReference type="ChEBI" id="CHEBI:60240"/>
    </ligand>
</feature>
<dbReference type="Pfam" id="PF00850">
    <property type="entry name" value="Hist_deacetyl"/>
    <property type="match status" value="1"/>
</dbReference>
<dbReference type="GO" id="GO:0141221">
    <property type="term" value="F:histone deacetylase activity, hydrolytic mechanism"/>
    <property type="evidence" value="ECO:0007669"/>
    <property type="project" value="UniProtKB-EC"/>
</dbReference>
<evidence type="ECO:0000256" key="10">
    <source>
        <dbReference type="SAM" id="MobiDB-lite"/>
    </source>
</evidence>
<name>A0A8R1DUK9_CAEJA</name>